<gene>
    <name evidence="2" type="ORF">GWK47_017182</name>
</gene>
<keyword evidence="3" id="KW-1185">Reference proteome</keyword>
<feature type="compositionally biased region" description="Polar residues" evidence="1">
    <location>
        <begin position="49"/>
        <end position="60"/>
    </location>
</feature>
<reference evidence="2" key="1">
    <citation type="submission" date="2020-07" db="EMBL/GenBank/DDBJ databases">
        <title>The High-quality genome of the commercially important snow crab, Chionoecetes opilio.</title>
        <authorList>
            <person name="Jeong J.-H."/>
            <person name="Ryu S."/>
        </authorList>
    </citation>
    <scope>NUCLEOTIDE SEQUENCE</scope>
    <source>
        <strain evidence="2">MADBK_172401_WGS</strain>
        <tissue evidence="2">Digestive gland</tissue>
    </source>
</reference>
<dbReference type="Proteomes" id="UP000770661">
    <property type="component" value="Unassembled WGS sequence"/>
</dbReference>
<sequence>MLTERDKWVFEEHRLLQKPPRHSTHMTPGKPTSGGHGGGSAAEQAFNPPRSTSDARPNSPTLCIGDTRVLYIGAGTPSTAPTTQQALYLPTCRHKHHPLQPAVFFTCQLPGPNWHYGGGQQSPAVSRPSSTHDTCPSRLAESVRKGFWAPALRRTGNVSHTLQD</sequence>
<proteinExistence type="predicted"/>
<evidence type="ECO:0000313" key="2">
    <source>
        <dbReference type="EMBL" id="KAG0713016.1"/>
    </source>
</evidence>
<comment type="caution">
    <text evidence="2">The sequence shown here is derived from an EMBL/GenBank/DDBJ whole genome shotgun (WGS) entry which is preliminary data.</text>
</comment>
<dbReference type="AlphaFoldDB" id="A0A8J4XR33"/>
<dbReference type="EMBL" id="JACEEZ010021852">
    <property type="protein sequence ID" value="KAG0713016.1"/>
    <property type="molecule type" value="Genomic_DNA"/>
</dbReference>
<accession>A0A8J4XR33</accession>
<name>A0A8J4XR33_CHIOP</name>
<organism evidence="2 3">
    <name type="scientific">Chionoecetes opilio</name>
    <name type="common">Atlantic snow crab</name>
    <name type="synonym">Cancer opilio</name>
    <dbReference type="NCBI Taxonomy" id="41210"/>
    <lineage>
        <taxon>Eukaryota</taxon>
        <taxon>Metazoa</taxon>
        <taxon>Ecdysozoa</taxon>
        <taxon>Arthropoda</taxon>
        <taxon>Crustacea</taxon>
        <taxon>Multicrustacea</taxon>
        <taxon>Malacostraca</taxon>
        <taxon>Eumalacostraca</taxon>
        <taxon>Eucarida</taxon>
        <taxon>Decapoda</taxon>
        <taxon>Pleocyemata</taxon>
        <taxon>Brachyura</taxon>
        <taxon>Eubrachyura</taxon>
        <taxon>Majoidea</taxon>
        <taxon>Majidae</taxon>
        <taxon>Chionoecetes</taxon>
    </lineage>
</organism>
<evidence type="ECO:0000256" key="1">
    <source>
        <dbReference type="SAM" id="MobiDB-lite"/>
    </source>
</evidence>
<feature type="region of interest" description="Disordered" evidence="1">
    <location>
        <begin position="1"/>
        <end position="60"/>
    </location>
</feature>
<feature type="compositionally biased region" description="Basic and acidic residues" evidence="1">
    <location>
        <begin position="1"/>
        <end position="15"/>
    </location>
</feature>
<evidence type="ECO:0000313" key="3">
    <source>
        <dbReference type="Proteomes" id="UP000770661"/>
    </source>
</evidence>
<protein>
    <submittedName>
        <fullName evidence="2">Uncharacterized protein</fullName>
    </submittedName>
</protein>